<dbReference type="RefSeq" id="WP_099342445.1">
    <property type="nucleotide sequence ID" value="NZ_CP032098.1"/>
</dbReference>
<dbReference type="EMBL" id="CP032098">
    <property type="protein sequence ID" value="AXX93006.1"/>
    <property type="molecule type" value="Genomic_DNA"/>
</dbReference>
<reference evidence="2 3" key="1">
    <citation type="submission" date="2017-09" db="EMBL/GenBank/DDBJ databases">
        <title>Arcobacter canalis sp. nov., a new species isolated from a water canal contaminated with urban sewage.</title>
        <authorList>
            <person name="Perez-Cataluna A."/>
            <person name="Salas-Masso N."/>
            <person name="Figueras M.J."/>
        </authorList>
    </citation>
    <scope>NUCLEOTIDE SEQUENCE [LARGE SCALE GENOMIC DNA]</scope>
    <source>
        <strain evidence="2 3">F98-3</strain>
    </source>
</reference>
<dbReference type="AlphaFoldDB" id="A0A2G1DHU1"/>
<reference evidence="1 4" key="2">
    <citation type="submission" date="2018-08" db="EMBL/GenBank/DDBJ databases">
        <title>Complete genome of the Arcobacter molluscorum type strain LMG 25693.</title>
        <authorList>
            <person name="Miller W.G."/>
            <person name="Yee E."/>
            <person name="Bono J.L."/>
        </authorList>
    </citation>
    <scope>NUCLEOTIDE SEQUENCE [LARGE SCALE GENOMIC DNA]</scope>
    <source>
        <strain evidence="1 4">CECT 7696</strain>
    </source>
</reference>
<name>A0A2G1DHU1_9BACT</name>
<dbReference type="Proteomes" id="UP000221222">
    <property type="component" value="Unassembled WGS sequence"/>
</dbReference>
<organism evidence="2 3">
    <name type="scientific">Malaciobacter molluscorum LMG 25693</name>
    <dbReference type="NCBI Taxonomy" id="870501"/>
    <lineage>
        <taxon>Bacteria</taxon>
        <taxon>Pseudomonadati</taxon>
        <taxon>Campylobacterota</taxon>
        <taxon>Epsilonproteobacteria</taxon>
        <taxon>Campylobacterales</taxon>
        <taxon>Arcobacteraceae</taxon>
        <taxon>Malaciobacter</taxon>
    </lineage>
</organism>
<evidence type="ECO:0000313" key="4">
    <source>
        <dbReference type="Proteomes" id="UP000262712"/>
    </source>
</evidence>
<dbReference type="KEGG" id="amol:AMOL_2052"/>
<dbReference type="EMBL" id="NXFY01000009">
    <property type="protein sequence ID" value="PHO18063.1"/>
    <property type="molecule type" value="Genomic_DNA"/>
</dbReference>
<accession>A0A2G1DHU1</accession>
<sequence length="113" mass="13074">MQIEVNAEVILSQLGYTKNESSLKQATDIIENTREFDKFAKHVISLNDNLKKMNAYVALSNTNNYLKIKCDENDAQEILNEFHKSVKNWAEKYNIELQKVENKEVYYILGVAA</sequence>
<gene>
    <name evidence="1" type="ORF">AMOL_2052</name>
    <name evidence="2" type="ORF">CPU12_07295</name>
</gene>
<dbReference type="Proteomes" id="UP000262712">
    <property type="component" value="Chromosome"/>
</dbReference>
<evidence type="ECO:0000313" key="3">
    <source>
        <dbReference type="Proteomes" id="UP000221222"/>
    </source>
</evidence>
<evidence type="ECO:0000313" key="2">
    <source>
        <dbReference type="EMBL" id="PHO18063.1"/>
    </source>
</evidence>
<evidence type="ECO:0008006" key="5">
    <source>
        <dbReference type="Google" id="ProtNLM"/>
    </source>
</evidence>
<keyword evidence="3" id="KW-1185">Reference proteome</keyword>
<evidence type="ECO:0000313" key="1">
    <source>
        <dbReference type="EMBL" id="AXX93006.1"/>
    </source>
</evidence>
<proteinExistence type="predicted"/>
<protein>
    <recommendedName>
        <fullName evidence="5">Type II secretion system protein</fullName>
    </recommendedName>
</protein>